<evidence type="ECO:0000313" key="3">
    <source>
        <dbReference type="Proteomes" id="UP000240760"/>
    </source>
</evidence>
<evidence type="ECO:0000313" key="2">
    <source>
        <dbReference type="EMBL" id="PTB74576.1"/>
    </source>
</evidence>
<protein>
    <submittedName>
        <fullName evidence="2">Uncharacterized protein</fullName>
    </submittedName>
</protein>
<name>A0A2T4BZ91_TRILO</name>
<sequence length="144" mass="16139">MNDKGAQQAQEWAALCFYTLDTVYLLCGVAVQMAILSFFESVFASPDFLRIILPSRPFPFLFVLLLVSNATTFFSVFFQTFSHHSLRANAGLFSAPLWCSELLRWALFSYPFFSILSPPFRCGHNAYFVSGGLKLNLVAVEISG</sequence>
<keyword evidence="1" id="KW-0812">Transmembrane</keyword>
<dbReference type="Proteomes" id="UP000240760">
    <property type="component" value="Unassembled WGS sequence"/>
</dbReference>
<accession>A0A2T4BZ91</accession>
<dbReference type="EMBL" id="KZ679135">
    <property type="protein sequence ID" value="PTB74576.1"/>
    <property type="molecule type" value="Genomic_DNA"/>
</dbReference>
<keyword evidence="1" id="KW-0472">Membrane</keyword>
<keyword evidence="3" id="KW-1185">Reference proteome</keyword>
<gene>
    <name evidence="2" type="ORF">M440DRAFT_1029256</name>
</gene>
<proteinExistence type="predicted"/>
<reference evidence="2 3" key="1">
    <citation type="submission" date="2016-07" db="EMBL/GenBank/DDBJ databases">
        <title>Multiple horizontal gene transfer events from other fungi enriched the ability of initially mycotrophic Trichoderma (Ascomycota) to feed on dead plant biomass.</title>
        <authorList>
            <consortium name="DOE Joint Genome Institute"/>
            <person name="Aerts A."/>
            <person name="Atanasova L."/>
            <person name="Chenthamara K."/>
            <person name="Zhang J."/>
            <person name="Grujic M."/>
            <person name="Henrissat B."/>
            <person name="Kuo A."/>
            <person name="Salamov A."/>
            <person name="Lipzen A."/>
            <person name="Labutti K."/>
            <person name="Barry K."/>
            <person name="Miao Y."/>
            <person name="Rahimi M.J."/>
            <person name="Shen Q."/>
            <person name="Grigoriev I.V."/>
            <person name="Kubicek C.P."/>
            <person name="Druzhinina I.S."/>
        </authorList>
    </citation>
    <scope>NUCLEOTIDE SEQUENCE [LARGE SCALE GENOMIC DNA]</scope>
    <source>
        <strain evidence="2 3">ATCC 18648</strain>
    </source>
</reference>
<feature type="transmembrane region" description="Helical" evidence="1">
    <location>
        <begin position="58"/>
        <end position="78"/>
    </location>
</feature>
<dbReference type="AlphaFoldDB" id="A0A2T4BZ91"/>
<organism evidence="2 3">
    <name type="scientific">Trichoderma longibrachiatum ATCC 18648</name>
    <dbReference type="NCBI Taxonomy" id="983965"/>
    <lineage>
        <taxon>Eukaryota</taxon>
        <taxon>Fungi</taxon>
        <taxon>Dikarya</taxon>
        <taxon>Ascomycota</taxon>
        <taxon>Pezizomycotina</taxon>
        <taxon>Sordariomycetes</taxon>
        <taxon>Hypocreomycetidae</taxon>
        <taxon>Hypocreales</taxon>
        <taxon>Hypocreaceae</taxon>
        <taxon>Trichoderma</taxon>
    </lineage>
</organism>
<keyword evidence="1" id="KW-1133">Transmembrane helix</keyword>
<feature type="transmembrane region" description="Helical" evidence="1">
    <location>
        <begin position="12"/>
        <end position="38"/>
    </location>
</feature>
<evidence type="ECO:0000256" key="1">
    <source>
        <dbReference type="SAM" id="Phobius"/>
    </source>
</evidence>